<reference evidence="1" key="1">
    <citation type="submission" date="2021-07" db="EMBL/GenBank/DDBJ databases">
        <authorList>
            <person name="Catto M.A."/>
            <person name="Jacobson A."/>
            <person name="Kennedy G."/>
            <person name="Labadie P."/>
            <person name="Hunt B.G."/>
            <person name="Srinivasan R."/>
        </authorList>
    </citation>
    <scope>NUCLEOTIDE SEQUENCE</scope>
    <source>
        <strain evidence="1">PL_HMW_Pooled</strain>
        <tissue evidence="1">Head</tissue>
    </source>
</reference>
<dbReference type="Proteomes" id="UP001219518">
    <property type="component" value="Unassembled WGS sequence"/>
</dbReference>
<evidence type="ECO:0000313" key="2">
    <source>
        <dbReference type="Proteomes" id="UP001219518"/>
    </source>
</evidence>
<evidence type="ECO:0000313" key="1">
    <source>
        <dbReference type="EMBL" id="KAK3925593.1"/>
    </source>
</evidence>
<organism evidence="1 2">
    <name type="scientific">Frankliniella fusca</name>
    <dbReference type="NCBI Taxonomy" id="407009"/>
    <lineage>
        <taxon>Eukaryota</taxon>
        <taxon>Metazoa</taxon>
        <taxon>Ecdysozoa</taxon>
        <taxon>Arthropoda</taxon>
        <taxon>Hexapoda</taxon>
        <taxon>Insecta</taxon>
        <taxon>Pterygota</taxon>
        <taxon>Neoptera</taxon>
        <taxon>Paraneoptera</taxon>
        <taxon>Thysanoptera</taxon>
        <taxon>Terebrantia</taxon>
        <taxon>Thripoidea</taxon>
        <taxon>Thripidae</taxon>
        <taxon>Frankliniella</taxon>
    </lineage>
</organism>
<gene>
    <name evidence="1" type="ORF">KUF71_013842</name>
</gene>
<sequence>MEAARAGRRAASLSASVSVSRDAAMAAGAAGKTAVLDLWWQLWELRKCYREALRARGETGLLLLSECRTLMLKTLRPLLAKGSLPPAPRAARYSREAQCRQMDGHLSDVWDACNEVVKKEIVTKEVIRRFQALLSSVLEASMSSVAARAASAGDAGGGELSAGAGGADAGAAIGAPAPDDRARVGVRRAAFHRALHVSRAAGRAGRGADVDGRSLRAPGQGDRALRGGAASVEWWRRLVSLERARRGAARRVGRGRCDDHARVRR</sequence>
<comment type="caution">
    <text evidence="1">The sequence shown here is derived from an EMBL/GenBank/DDBJ whole genome shotgun (WGS) entry which is preliminary data.</text>
</comment>
<accession>A0AAE1LMY5</accession>
<name>A0AAE1LMY5_9NEOP</name>
<keyword evidence="2" id="KW-1185">Reference proteome</keyword>
<dbReference type="AlphaFoldDB" id="A0AAE1LMY5"/>
<dbReference type="EMBL" id="JAHWGI010001234">
    <property type="protein sequence ID" value="KAK3925593.1"/>
    <property type="molecule type" value="Genomic_DNA"/>
</dbReference>
<reference evidence="1" key="2">
    <citation type="journal article" date="2023" name="BMC Genomics">
        <title>Pest status, molecular evolution, and epigenetic factors derived from the genome assembly of Frankliniella fusca, a thysanopteran phytovirus vector.</title>
        <authorList>
            <person name="Catto M.A."/>
            <person name="Labadie P.E."/>
            <person name="Jacobson A.L."/>
            <person name="Kennedy G.G."/>
            <person name="Srinivasan R."/>
            <person name="Hunt B.G."/>
        </authorList>
    </citation>
    <scope>NUCLEOTIDE SEQUENCE</scope>
    <source>
        <strain evidence="1">PL_HMW_Pooled</strain>
    </source>
</reference>
<proteinExistence type="predicted"/>
<protein>
    <submittedName>
        <fullName evidence="1">Transcription factor bHLH79</fullName>
    </submittedName>
</protein>